<reference evidence="1 2" key="1">
    <citation type="journal article" date="2016" name="Nat. Commun.">
        <title>Thousands of microbial genomes shed light on interconnected biogeochemical processes in an aquifer system.</title>
        <authorList>
            <person name="Anantharaman K."/>
            <person name="Brown C.T."/>
            <person name="Hug L.A."/>
            <person name="Sharon I."/>
            <person name="Castelle C.J."/>
            <person name="Probst A.J."/>
            <person name="Thomas B.C."/>
            <person name="Singh A."/>
            <person name="Wilkins M.J."/>
            <person name="Karaoz U."/>
            <person name="Brodie E.L."/>
            <person name="Williams K.H."/>
            <person name="Hubbard S.S."/>
            <person name="Banfield J.F."/>
        </authorList>
    </citation>
    <scope>NUCLEOTIDE SEQUENCE [LARGE SCALE GENOMIC DNA]</scope>
</reference>
<evidence type="ECO:0000313" key="1">
    <source>
        <dbReference type="EMBL" id="OGM11888.1"/>
    </source>
</evidence>
<dbReference type="EMBL" id="MGFS01000007">
    <property type="protein sequence ID" value="OGM11888.1"/>
    <property type="molecule type" value="Genomic_DNA"/>
</dbReference>
<comment type="caution">
    <text evidence="1">The sequence shown here is derived from an EMBL/GenBank/DDBJ whole genome shotgun (WGS) entry which is preliminary data.</text>
</comment>
<protein>
    <recommendedName>
        <fullName evidence="3">CYTH domain-containing protein</fullName>
    </recommendedName>
</protein>
<name>A0A1F7XBV6_9BACT</name>
<evidence type="ECO:0000313" key="2">
    <source>
        <dbReference type="Proteomes" id="UP000177053"/>
    </source>
</evidence>
<accession>A0A1F7XBV6</accession>
<gene>
    <name evidence="1" type="ORF">A2Z22_01500</name>
</gene>
<proteinExistence type="predicted"/>
<sequence>MKEIEIRGKLNKRGFNKLKFFLGKQAKLLDNYKRLSVDLSPGFDLKTRGWKKLKNSTFDLRLKKSGDSEKISLKFGKFHLKEREEIEVKLKEGQFLDTLKLLETLRFNKGMIYIWESWEYEYDGFEIKISKYTDDYYTWEIESENLKKDPCKLADILSLKPYTKAEYRKTIDWENHNIHKLYSFKLVKELLRQ</sequence>
<evidence type="ECO:0008006" key="3">
    <source>
        <dbReference type="Google" id="ProtNLM"/>
    </source>
</evidence>
<dbReference type="Gene3D" id="2.40.320.10">
    <property type="entry name" value="Hypothetical Protein Pfu-838710-001"/>
    <property type="match status" value="1"/>
</dbReference>
<dbReference type="AlphaFoldDB" id="A0A1F7XBV6"/>
<organism evidence="1 2">
    <name type="scientific">Candidatus Woesebacteria bacterium RBG_16_34_12</name>
    <dbReference type="NCBI Taxonomy" id="1802480"/>
    <lineage>
        <taxon>Bacteria</taxon>
        <taxon>Candidatus Woeseibacteriota</taxon>
    </lineage>
</organism>
<dbReference type="Proteomes" id="UP000177053">
    <property type="component" value="Unassembled WGS sequence"/>
</dbReference>